<dbReference type="Gene3D" id="3.40.50.300">
    <property type="entry name" value="P-loop containing nucleotide triphosphate hydrolases"/>
    <property type="match status" value="1"/>
</dbReference>
<dbReference type="InterPro" id="IPR027417">
    <property type="entry name" value="P-loop_NTPase"/>
</dbReference>
<evidence type="ECO:0000313" key="1">
    <source>
        <dbReference type="EMBL" id="HIX94374.1"/>
    </source>
</evidence>
<gene>
    <name evidence="1" type="ORF">H9846_02845</name>
</gene>
<accession>A0A9D2BUY6</accession>
<proteinExistence type="predicted"/>
<dbReference type="AlphaFoldDB" id="A0A9D2BUY6"/>
<dbReference type="Proteomes" id="UP000886751">
    <property type="component" value="Unassembled WGS sequence"/>
</dbReference>
<reference evidence="1" key="2">
    <citation type="submission" date="2021-04" db="EMBL/GenBank/DDBJ databases">
        <authorList>
            <person name="Gilroy R."/>
        </authorList>
    </citation>
    <scope>NUCLEOTIDE SEQUENCE</scope>
    <source>
        <strain evidence="1">ChiHecec2B26-7398</strain>
    </source>
</reference>
<name>A0A9D2BUY6_9FIRM</name>
<protein>
    <submittedName>
        <fullName evidence="1">Terminase</fullName>
    </submittedName>
</protein>
<dbReference type="EMBL" id="DXEI01000047">
    <property type="protein sequence ID" value="HIX94374.1"/>
    <property type="molecule type" value="Genomic_DNA"/>
</dbReference>
<reference evidence="1" key="1">
    <citation type="journal article" date="2021" name="PeerJ">
        <title>Extensive microbial diversity within the chicken gut microbiome revealed by metagenomics and culture.</title>
        <authorList>
            <person name="Gilroy R."/>
            <person name="Ravi A."/>
            <person name="Getino M."/>
            <person name="Pursley I."/>
            <person name="Horton D.L."/>
            <person name="Alikhan N.F."/>
            <person name="Baker D."/>
            <person name="Gharbi K."/>
            <person name="Hall N."/>
            <person name="Watson M."/>
            <person name="Adriaenssens E.M."/>
            <person name="Foster-Nyarko E."/>
            <person name="Jarju S."/>
            <person name="Secka A."/>
            <person name="Antonio M."/>
            <person name="Oren A."/>
            <person name="Chaudhuri R.R."/>
            <person name="La Ragione R."/>
            <person name="Hildebrand F."/>
            <person name="Pallen M.J."/>
        </authorList>
    </citation>
    <scope>NUCLEOTIDE SEQUENCE</scope>
    <source>
        <strain evidence="1">ChiHecec2B26-7398</strain>
    </source>
</reference>
<evidence type="ECO:0000313" key="2">
    <source>
        <dbReference type="Proteomes" id="UP000886751"/>
    </source>
</evidence>
<organism evidence="1 2">
    <name type="scientific">Candidatus Gemmiger excrementipullorum</name>
    <dbReference type="NCBI Taxonomy" id="2838610"/>
    <lineage>
        <taxon>Bacteria</taxon>
        <taxon>Bacillati</taxon>
        <taxon>Bacillota</taxon>
        <taxon>Clostridia</taxon>
        <taxon>Eubacteriales</taxon>
        <taxon>Gemmiger</taxon>
    </lineage>
</organism>
<sequence length="466" mass="51580">MAKKPARLGRQTPTRSIILPYKETRGPEAVALYEQGGRQAMEWQKLLTYDIMAVNADGLWVHTKFGLTLPRRNGKNEVVIIREKKGLEQGEHIMHTAHRTKTAHAAWARLCSELDHSNIPYESIRALGNESITLESGGKIEFRTRSSTGGLGEGFDLLVIDEAQEYKDNEESALKYVVSDSPNPQTIFIGTPPTLVSSGTVFLKLRTEALAGRTKNTGWAEWSVDRQTDPHDVEAWYETNPSMGVILNERKVEDEIGGDAVDFNIQRLGLWLRYNQKSAISEAEWKGLQCETLPKLRGALYAGIKYGHDGQNVALSIAVKTTDGRIFLECIDCRPVRAGRVWLLAWMQAADLAAVAVDGAGNQDMLAADMKDAKLKPSIVLPTVRQIVTANAAFEQALAEKTICHMGQPSVVQAASNCEKRAIGTNGGFGYRALKDGIAIELLDSMILAYWQCATAKPKRRQQIRY</sequence>
<comment type="caution">
    <text evidence="1">The sequence shown here is derived from an EMBL/GenBank/DDBJ whole genome shotgun (WGS) entry which is preliminary data.</text>
</comment>